<dbReference type="Pfam" id="PF00873">
    <property type="entry name" value="ACR_tran"/>
    <property type="match status" value="1"/>
</dbReference>
<dbReference type="Gene3D" id="1.20.1640.10">
    <property type="entry name" value="Multidrug efflux transporter AcrB transmembrane domain"/>
    <property type="match status" value="2"/>
</dbReference>
<evidence type="ECO:0000256" key="2">
    <source>
        <dbReference type="SAM" id="Phobius"/>
    </source>
</evidence>
<gene>
    <name evidence="3" type="ORF">LR394_06200</name>
</gene>
<dbReference type="Gene3D" id="3.30.70.1440">
    <property type="entry name" value="Multidrug efflux transporter AcrB pore domain"/>
    <property type="match status" value="1"/>
</dbReference>
<dbReference type="PRINTS" id="PR00702">
    <property type="entry name" value="ACRIFLAVINRP"/>
</dbReference>
<feature type="transmembrane region" description="Helical" evidence="2">
    <location>
        <begin position="459"/>
        <end position="486"/>
    </location>
</feature>
<dbReference type="PANTHER" id="PTHR32063:SF0">
    <property type="entry name" value="SWARMING MOTILITY PROTEIN SWRC"/>
    <property type="match status" value="1"/>
</dbReference>
<dbReference type="GO" id="GO:0005886">
    <property type="term" value="C:plasma membrane"/>
    <property type="evidence" value="ECO:0007669"/>
    <property type="project" value="TreeGrafter"/>
</dbReference>
<keyword evidence="2" id="KW-0812">Transmembrane</keyword>
<dbReference type="SUPFAM" id="SSF82714">
    <property type="entry name" value="Multidrug efflux transporter AcrB TolC docking domain, DN and DC subdomains"/>
    <property type="match status" value="2"/>
</dbReference>
<feature type="transmembrane region" description="Helical" evidence="2">
    <location>
        <begin position="852"/>
        <end position="871"/>
    </location>
</feature>
<sequence>MSVLTRLSLANRALVLLVSIAITGFGLMAIPSLKQQLLPSLEFPAAFVTATYSGAAPDAVESQLVEPLEGAVRGVPGVTGVVSTASEGFATVQVELDYGTNIDQASNRMQTAITRISSQLPEGADPQVLAGSTDDFLPAVLLSASAGSGGDTTALADKIEQLVIPEIQEIDGVRSAEVTGAPDRQIVVTPDPTEMAKADVDSQAISAALSAAGTAIPAGSVADGSQSLTVQVGGAISTIEQLRKVYVGAVALGDIAEVESVDVPPTSLTRTDGAESLGISVTSTPDGNPVDISHAIQDSVDDWQAALGTDAQLVTVFDQAPFIEQSVESLATEGVLGLVMAVIVILVFLTSIRSTLVTAVSIPLSVLAALIVMWVDGISLNVLSLGGLTIAIGRVVDDSIVVLENIKRHLEYGEEKIHAITTAVREVAGAITASTITTVAVFLPLTLVGGIIGELFQPFGITVSVALLASLLVSLTIVPVLAFWFLKQPTAEELEHAEEIRAAAEEKERKSFLQRMYVPVIHFAVNWRKSVILASVVIFAATLGMASLLKTNFLDQSGQNTINVTQTLPVGSSLQTTDAAAEKVEGVLAEEGDLDSYQVTVGGGMIPGLGGNANSATFSLTVNEDADIEAVTERLEKKVAALSDAGDVVVGGAQAGFGASDIQVQVQAGDQDVLAEASEQVRAAVAEVSELKDVTSDLSEEIPRVEVAVDPEKAAGAGLTEQAVGGLVANAFRGSQAGQLTIDGVQQNVVISSGTEAPATVAEVRKIQIPTAGGPVNLGQLAEVSTVPGPVQVTRIDGARSATVSGTPTNPDNLGAATSAVTSKLKGLELPAGASYTIGGASAEQGEAFGQLGLALLAAIVIVFVVMVATFRSLVQPLVLLVSIPFAATGAILLLLVTGTPLGVAALIGMLMLVGIVVTNAIVLIDLVNQYRREGMPLNQAVVEGGRHRLRPILMTALATIFALLPMAVGLTGHGGFISQPLAVVVIGGLTTATVLTLVLVPSLYVLVEGGKEKRAAKRAAKKSATAGEAESAKEPVNV</sequence>
<feature type="region of interest" description="Disordered" evidence="1">
    <location>
        <begin position="1014"/>
        <end position="1039"/>
    </location>
</feature>
<comment type="caution">
    <text evidence="3">The sequence shown here is derived from an EMBL/GenBank/DDBJ whole genome shotgun (WGS) entry which is preliminary data.</text>
</comment>
<feature type="transmembrane region" description="Helical" evidence="2">
    <location>
        <begin position="356"/>
        <end position="375"/>
    </location>
</feature>
<dbReference type="InterPro" id="IPR027463">
    <property type="entry name" value="AcrB_DN_DC_subdom"/>
</dbReference>
<dbReference type="PANTHER" id="PTHR32063">
    <property type="match status" value="1"/>
</dbReference>
<feature type="transmembrane region" description="Helical" evidence="2">
    <location>
        <begin position="878"/>
        <end position="898"/>
    </location>
</feature>
<keyword evidence="4" id="KW-1185">Reference proteome</keyword>
<dbReference type="Gene3D" id="3.30.2090.10">
    <property type="entry name" value="Multidrug efflux transporter AcrB TolC docking domain, DN and DC subdomains"/>
    <property type="match status" value="2"/>
</dbReference>
<dbReference type="SUPFAM" id="SSF82693">
    <property type="entry name" value="Multidrug efflux transporter AcrB pore domain, PN1, PN2, PC1 and PC2 subdomains"/>
    <property type="match status" value="3"/>
</dbReference>
<feature type="transmembrane region" description="Helical" evidence="2">
    <location>
        <begin position="950"/>
        <end position="971"/>
    </location>
</feature>
<feature type="transmembrane region" description="Helical" evidence="2">
    <location>
        <begin position="330"/>
        <end position="349"/>
    </location>
</feature>
<dbReference type="EMBL" id="JAJOMB010000003">
    <property type="protein sequence ID" value="MCD5310479.1"/>
    <property type="molecule type" value="Genomic_DNA"/>
</dbReference>
<keyword evidence="2" id="KW-1133">Transmembrane helix</keyword>
<dbReference type="GO" id="GO:0042910">
    <property type="term" value="F:xenobiotic transmembrane transporter activity"/>
    <property type="evidence" value="ECO:0007669"/>
    <property type="project" value="TreeGrafter"/>
</dbReference>
<accession>A0A9X1SSD7</accession>
<feature type="transmembrane region" description="Helical" evidence="2">
    <location>
        <begin position="904"/>
        <end position="929"/>
    </location>
</feature>
<reference evidence="3" key="1">
    <citation type="submission" date="2021-11" db="EMBL/GenBank/DDBJ databases">
        <title>Streptomyces corallinus and Kineosporia corallina sp. nov., two new coral-derived marine actinobacteria.</title>
        <authorList>
            <person name="Buangrab K."/>
            <person name="Sutthacheep M."/>
            <person name="Yeemin T."/>
            <person name="Harunari E."/>
            <person name="Igarashi Y."/>
            <person name="Sripreechasak P."/>
            <person name="Kanchanasin P."/>
            <person name="Tanasupawat S."/>
            <person name="Phongsopitanun W."/>
        </authorList>
    </citation>
    <scope>NUCLEOTIDE SEQUENCE</scope>
    <source>
        <strain evidence="3">JCM 31032</strain>
    </source>
</reference>
<keyword evidence="2" id="KW-0472">Membrane</keyword>
<feature type="transmembrane region" description="Helical" evidence="2">
    <location>
        <begin position="427"/>
        <end position="453"/>
    </location>
</feature>
<evidence type="ECO:0000313" key="3">
    <source>
        <dbReference type="EMBL" id="MCD5310479.1"/>
    </source>
</evidence>
<dbReference type="Gene3D" id="3.30.70.1320">
    <property type="entry name" value="Multidrug efflux transporter AcrB pore domain like"/>
    <property type="match status" value="1"/>
</dbReference>
<protein>
    <submittedName>
        <fullName evidence="3">Efflux RND transporter permease subunit</fullName>
    </submittedName>
</protein>
<proteinExistence type="predicted"/>
<evidence type="ECO:0000313" key="4">
    <source>
        <dbReference type="Proteomes" id="UP001138997"/>
    </source>
</evidence>
<name>A0A9X1SSD7_9ACTN</name>
<evidence type="ECO:0000256" key="1">
    <source>
        <dbReference type="SAM" id="MobiDB-lite"/>
    </source>
</evidence>
<dbReference type="Proteomes" id="UP001138997">
    <property type="component" value="Unassembled WGS sequence"/>
</dbReference>
<dbReference type="RefSeq" id="WP_231439417.1">
    <property type="nucleotide sequence ID" value="NZ_JAJOMB010000003.1"/>
</dbReference>
<organism evidence="3 4">
    <name type="scientific">Kineosporia babensis</name>
    <dbReference type="NCBI Taxonomy" id="499548"/>
    <lineage>
        <taxon>Bacteria</taxon>
        <taxon>Bacillati</taxon>
        <taxon>Actinomycetota</taxon>
        <taxon>Actinomycetes</taxon>
        <taxon>Kineosporiales</taxon>
        <taxon>Kineosporiaceae</taxon>
        <taxon>Kineosporia</taxon>
    </lineage>
</organism>
<feature type="transmembrane region" description="Helical" evidence="2">
    <location>
        <begin position="983"/>
        <end position="1008"/>
    </location>
</feature>
<dbReference type="InterPro" id="IPR001036">
    <property type="entry name" value="Acrflvin-R"/>
</dbReference>
<dbReference type="SUPFAM" id="SSF82866">
    <property type="entry name" value="Multidrug efflux transporter AcrB transmembrane domain"/>
    <property type="match status" value="2"/>
</dbReference>
<dbReference type="Gene3D" id="3.30.70.1430">
    <property type="entry name" value="Multidrug efflux transporter AcrB pore domain"/>
    <property type="match status" value="2"/>
</dbReference>
<dbReference type="AlphaFoldDB" id="A0A9X1SSD7"/>